<evidence type="ECO:0000313" key="9">
    <source>
        <dbReference type="EMBL" id="MBU5676621.1"/>
    </source>
</evidence>
<comment type="caution">
    <text evidence="9">The sequence shown here is derived from an EMBL/GenBank/DDBJ whole genome shotgun (WGS) entry which is preliminary data.</text>
</comment>
<gene>
    <name evidence="9" type="ORF">KQI88_09340</name>
</gene>
<keyword evidence="7" id="KW-0732">Signal</keyword>
<dbReference type="InterPro" id="IPR003953">
    <property type="entry name" value="FAD-dep_OxRdtase_2_FAD-bd"/>
</dbReference>
<keyword evidence="3" id="KW-0274">FAD</keyword>
<keyword evidence="2" id="KW-0285">Flavoprotein</keyword>
<reference evidence="9 10" key="1">
    <citation type="submission" date="2021-06" db="EMBL/GenBank/DDBJ databases">
        <authorList>
            <person name="Sun Q."/>
            <person name="Li D."/>
        </authorList>
    </citation>
    <scope>NUCLEOTIDE SEQUENCE [LARGE SCALE GENOMIC DNA]</scope>
    <source>
        <strain evidence="9 10">MSJ-5</strain>
    </source>
</reference>
<dbReference type="EMBL" id="JAHLQK010000003">
    <property type="protein sequence ID" value="MBU5676621.1"/>
    <property type="molecule type" value="Genomic_DNA"/>
</dbReference>
<sequence length="490" mass="52742">MFRKSRLAVLITCMLVISLLAGCTQQAPTSDKTPADDKKNTQSIEKTADVVVIGGGLAGLSAAISAVDNGANVILLEKMSFTGGASMLSGGAMLAAESHIQKEHGMDQTKDELEAYWYEQQAKTPAPEGYPNKEFVRMIIDEAPETIKFAEDNGVKFVKPSSFYPETRDRLHDNEQKSGAGLTGPLTESAKEKGAEVLLNTEATKLIEKDGAIVGVIAKDKDGNEIIINAKSVILANGGFSRNAEMMDSVEPTSAKHISVSGVGNVGDGYRMAEEVGADFHEEDWIIGLRSQAVEGKSALNGLSWTTGLYVNLEGERFSNENAPYSVLYNNTTLAEIVDYFLIFDSSMSQMLEPELEGNKEILFKGENIEELAKATKMDAEELKATVERYNELAKKGVDEDFGKQPELMVPLGEGPMYALKVRATQMGTMGGVKTTKNMEVLNANGDIIPGLFAAGEMANRPFYGRVYVTGSSLQIAATTGRIAGVSATK</sequence>
<accession>A0ABS6G5H3</accession>
<evidence type="ECO:0000256" key="5">
    <source>
        <dbReference type="SAM" id="Coils"/>
    </source>
</evidence>
<organism evidence="9 10">
    <name type="scientific">Alkaliphilus flagellatus</name>
    <dbReference type="NCBI Taxonomy" id="2841507"/>
    <lineage>
        <taxon>Bacteria</taxon>
        <taxon>Bacillati</taxon>
        <taxon>Bacillota</taxon>
        <taxon>Clostridia</taxon>
        <taxon>Peptostreptococcales</taxon>
        <taxon>Natronincolaceae</taxon>
        <taxon>Alkaliphilus</taxon>
    </lineage>
</organism>
<dbReference type="PROSITE" id="PS51257">
    <property type="entry name" value="PROKAR_LIPOPROTEIN"/>
    <property type="match status" value="1"/>
</dbReference>
<keyword evidence="10" id="KW-1185">Reference proteome</keyword>
<dbReference type="Proteomes" id="UP000779508">
    <property type="component" value="Unassembled WGS sequence"/>
</dbReference>
<evidence type="ECO:0000256" key="2">
    <source>
        <dbReference type="ARBA" id="ARBA00022630"/>
    </source>
</evidence>
<dbReference type="Pfam" id="PF00890">
    <property type="entry name" value="FAD_binding_2"/>
    <property type="match status" value="1"/>
</dbReference>
<evidence type="ECO:0000259" key="8">
    <source>
        <dbReference type="Pfam" id="PF00890"/>
    </source>
</evidence>
<proteinExistence type="predicted"/>
<feature type="signal peptide" evidence="7">
    <location>
        <begin position="1"/>
        <end position="21"/>
    </location>
</feature>
<feature type="compositionally biased region" description="Basic and acidic residues" evidence="6">
    <location>
        <begin position="166"/>
        <end position="176"/>
    </location>
</feature>
<feature type="region of interest" description="Disordered" evidence="6">
    <location>
        <begin position="165"/>
        <end position="187"/>
    </location>
</feature>
<evidence type="ECO:0000313" key="10">
    <source>
        <dbReference type="Proteomes" id="UP000779508"/>
    </source>
</evidence>
<keyword evidence="5" id="KW-0175">Coiled coil</keyword>
<evidence type="ECO:0000256" key="3">
    <source>
        <dbReference type="ARBA" id="ARBA00022827"/>
    </source>
</evidence>
<protein>
    <submittedName>
        <fullName evidence="9">FAD-dependent oxidoreductase</fullName>
    </submittedName>
</protein>
<evidence type="ECO:0000256" key="7">
    <source>
        <dbReference type="SAM" id="SignalP"/>
    </source>
</evidence>
<feature type="domain" description="FAD-dependent oxidoreductase 2 FAD-binding" evidence="8">
    <location>
        <begin position="49"/>
        <end position="465"/>
    </location>
</feature>
<comment type="cofactor">
    <cofactor evidence="1">
        <name>FAD</name>
        <dbReference type="ChEBI" id="CHEBI:57692"/>
    </cofactor>
</comment>
<dbReference type="PANTHER" id="PTHR43400">
    <property type="entry name" value="FUMARATE REDUCTASE"/>
    <property type="match status" value="1"/>
</dbReference>
<name>A0ABS6G5H3_9FIRM</name>
<dbReference type="InterPro" id="IPR050315">
    <property type="entry name" value="FAD-oxidoreductase_2"/>
</dbReference>
<dbReference type="PANTHER" id="PTHR43400:SF10">
    <property type="entry name" value="3-OXOSTEROID 1-DEHYDROGENASE"/>
    <property type="match status" value="1"/>
</dbReference>
<evidence type="ECO:0000256" key="1">
    <source>
        <dbReference type="ARBA" id="ARBA00001974"/>
    </source>
</evidence>
<evidence type="ECO:0000256" key="4">
    <source>
        <dbReference type="ARBA" id="ARBA00023002"/>
    </source>
</evidence>
<dbReference type="RefSeq" id="WP_216416591.1">
    <property type="nucleotide sequence ID" value="NZ_JAHLQK010000003.1"/>
</dbReference>
<feature type="chain" id="PRO_5046111396" evidence="7">
    <location>
        <begin position="22"/>
        <end position="490"/>
    </location>
</feature>
<keyword evidence="4" id="KW-0560">Oxidoreductase</keyword>
<evidence type="ECO:0000256" key="6">
    <source>
        <dbReference type="SAM" id="MobiDB-lite"/>
    </source>
</evidence>
<feature type="coiled-coil region" evidence="5">
    <location>
        <begin position="373"/>
        <end position="400"/>
    </location>
</feature>